<accession>A0ABP6GSY7</accession>
<proteinExistence type="predicted"/>
<dbReference type="PIRSF" id="PIRSF028520">
    <property type="entry name" value="UCP028520"/>
    <property type="match status" value="1"/>
</dbReference>
<evidence type="ECO:0000313" key="5">
    <source>
        <dbReference type="Proteomes" id="UP001501326"/>
    </source>
</evidence>
<dbReference type="InterPro" id="IPR016890">
    <property type="entry name" value="UCP028520"/>
</dbReference>
<dbReference type="InterPro" id="IPR000182">
    <property type="entry name" value="GNAT_dom"/>
</dbReference>
<evidence type="ECO:0000259" key="3">
    <source>
        <dbReference type="PROSITE" id="PS51186"/>
    </source>
</evidence>
<dbReference type="Proteomes" id="UP001501326">
    <property type="component" value="Unassembled WGS sequence"/>
</dbReference>
<protein>
    <recommendedName>
        <fullName evidence="3">N-acetyltransferase domain-containing protein</fullName>
    </recommendedName>
</protein>
<dbReference type="Gene3D" id="3.40.630.30">
    <property type="match status" value="1"/>
</dbReference>
<reference evidence="5" key="1">
    <citation type="journal article" date="2019" name="Int. J. Syst. Evol. Microbiol.">
        <title>The Global Catalogue of Microorganisms (GCM) 10K type strain sequencing project: providing services to taxonomists for standard genome sequencing and annotation.</title>
        <authorList>
            <consortium name="The Broad Institute Genomics Platform"/>
            <consortium name="The Broad Institute Genome Sequencing Center for Infectious Disease"/>
            <person name="Wu L."/>
            <person name="Ma J."/>
        </authorList>
    </citation>
    <scope>NUCLEOTIDE SEQUENCE [LARGE SCALE GENOMIC DNA]</scope>
    <source>
        <strain evidence="5">JCM 16378</strain>
    </source>
</reference>
<dbReference type="EMBL" id="BAAARN010000001">
    <property type="protein sequence ID" value="GAA2730767.1"/>
    <property type="molecule type" value="Genomic_DNA"/>
</dbReference>
<dbReference type="Pfam" id="PF00583">
    <property type="entry name" value="Acetyltransf_1"/>
    <property type="match status" value="1"/>
</dbReference>
<dbReference type="SUPFAM" id="SSF55729">
    <property type="entry name" value="Acyl-CoA N-acyltransferases (Nat)"/>
    <property type="match status" value="1"/>
</dbReference>
<dbReference type="InterPro" id="IPR050832">
    <property type="entry name" value="Bact_Acetyltransf"/>
</dbReference>
<dbReference type="PROSITE" id="PS51186">
    <property type="entry name" value="GNAT"/>
    <property type="match status" value="1"/>
</dbReference>
<comment type="caution">
    <text evidence="4">The sequence shown here is derived from an EMBL/GenBank/DDBJ whole genome shotgun (WGS) entry which is preliminary data.</text>
</comment>
<keyword evidence="1" id="KW-0808">Transferase</keyword>
<organism evidence="4 5">
    <name type="scientific">Pedococcus aerophilus</name>
    <dbReference type="NCBI Taxonomy" id="436356"/>
    <lineage>
        <taxon>Bacteria</taxon>
        <taxon>Bacillati</taxon>
        <taxon>Actinomycetota</taxon>
        <taxon>Actinomycetes</taxon>
        <taxon>Micrococcales</taxon>
        <taxon>Intrasporangiaceae</taxon>
        <taxon>Pedococcus</taxon>
    </lineage>
</organism>
<evidence type="ECO:0000313" key="4">
    <source>
        <dbReference type="EMBL" id="GAA2730767.1"/>
    </source>
</evidence>
<evidence type="ECO:0000256" key="2">
    <source>
        <dbReference type="ARBA" id="ARBA00023315"/>
    </source>
</evidence>
<keyword evidence="2" id="KW-0012">Acyltransferase</keyword>
<gene>
    <name evidence="4" type="ORF">GCM10009867_02910</name>
</gene>
<dbReference type="PANTHER" id="PTHR43877">
    <property type="entry name" value="AMINOALKYLPHOSPHONATE N-ACETYLTRANSFERASE-RELATED-RELATED"/>
    <property type="match status" value="1"/>
</dbReference>
<sequence length="166" mass="18478">MDRSALLRPIADADVPAVLDLNQRHVQLLSPLDADRLELLRGWASRADVILCDGQVAGFVLVFSPGSDYDSENYRWFAREYGEDFDYLDRIVLDDAFRRRGLASAVYDAVEAASAPRGRLVLEVNIDPPNEPSLAFHHGRGYREVHQLGATGHVVSLMERGTRSNG</sequence>
<keyword evidence="5" id="KW-1185">Reference proteome</keyword>
<feature type="domain" description="N-acetyltransferase" evidence="3">
    <location>
        <begin position="5"/>
        <end position="163"/>
    </location>
</feature>
<evidence type="ECO:0000256" key="1">
    <source>
        <dbReference type="ARBA" id="ARBA00022679"/>
    </source>
</evidence>
<dbReference type="InterPro" id="IPR016181">
    <property type="entry name" value="Acyl_CoA_acyltransferase"/>
</dbReference>
<dbReference type="RefSeq" id="WP_344189557.1">
    <property type="nucleotide sequence ID" value="NZ_BAAARN010000001.1"/>
</dbReference>
<name>A0ABP6GSY7_9MICO</name>
<dbReference type="CDD" id="cd04301">
    <property type="entry name" value="NAT_SF"/>
    <property type="match status" value="1"/>
</dbReference>